<keyword evidence="1" id="KW-0472">Membrane</keyword>
<sequence length="58" mass="6833">MDEEKQKRHLYMVIGDIGLLFLGLAVLRLIVILDDVIGQWLVFLGIWCVLLYQRYLVK</sequence>
<evidence type="ECO:0000256" key="1">
    <source>
        <dbReference type="SAM" id="Phobius"/>
    </source>
</evidence>
<protein>
    <submittedName>
        <fullName evidence="2">Uncharacterized protein</fullName>
    </submittedName>
</protein>
<comment type="caution">
    <text evidence="2">The sequence shown here is derived from an EMBL/GenBank/DDBJ whole genome shotgun (WGS) entry which is preliminary data.</text>
</comment>
<name>A0ABV9DHK6_9BACI</name>
<accession>A0ABV9DHK6</accession>
<proteinExistence type="predicted"/>
<keyword evidence="1" id="KW-1133">Transmembrane helix</keyword>
<keyword evidence="1" id="KW-0812">Transmembrane</keyword>
<evidence type="ECO:0000313" key="2">
    <source>
        <dbReference type="EMBL" id="MFC4558316.1"/>
    </source>
</evidence>
<evidence type="ECO:0000313" key="3">
    <source>
        <dbReference type="Proteomes" id="UP001595989"/>
    </source>
</evidence>
<feature type="transmembrane region" description="Helical" evidence="1">
    <location>
        <begin position="37"/>
        <end position="57"/>
    </location>
</feature>
<dbReference type="Proteomes" id="UP001595989">
    <property type="component" value="Unassembled WGS sequence"/>
</dbReference>
<keyword evidence="3" id="KW-1185">Reference proteome</keyword>
<dbReference type="EMBL" id="JBHSFU010000004">
    <property type="protein sequence ID" value="MFC4558316.1"/>
    <property type="molecule type" value="Genomic_DNA"/>
</dbReference>
<gene>
    <name evidence="2" type="ORF">ACFO3D_08830</name>
</gene>
<organism evidence="2 3">
    <name type="scientific">Virgibacillus kekensis</name>
    <dbReference type="NCBI Taxonomy" id="202261"/>
    <lineage>
        <taxon>Bacteria</taxon>
        <taxon>Bacillati</taxon>
        <taxon>Bacillota</taxon>
        <taxon>Bacilli</taxon>
        <taxon>Bacillales</taxon>
        <taxon>Bacillaceae</taxon>
        <taxon>Virgibacillus</taxon>
    </lineage>
</organism>
<feature type="transmembrane region" description="Helical" evidence="1">
    <location>
        <begin position="12"/>
        <end position="31"/>
    </location>
</feature>
<dbReference type="RefSeq" id="WP_390294914.1">
    <property type="nucleotide sequence ID" value="NZ_JBHSFU010000004.1"/>
</dbReference>
<reference evidence="3" key="1">
    <citation type="journal article" date="2019" name="Int. J. Syst. Evol. Microbiol.">
        <title>The Global Catalogue of Microorganisms (GCM) 10K type strain sequencing project: providing services to taxonomists for standard genome sequencing and annotation.</title>
        <authorList>
            <consortium name="The Broad Institute Genomics Platform"/>
            <consortium name="The Broad Institute Genome Sequencing Center for Infectious Disease"/>
            <person name="Wu L."/>
            <person name="Ma J."/>
        </authorList>
    </citation>
    <scope>NUCLEOTIDE SEQUENCE [LARGE SCALE GENOMIC DNA]</scope>
    <source>
        <strain evidence="3">CGMCC 4.7426</strain>
    </source>
</reference>